<dbReference type="InterPro" id="IPR009057">
    <property type="entry name" value="Homeodomain-like_sf"/>
</dbReference>
<dbReference type="PANTHER" id="PTHR43479">
    <property type="entry name" value="ACREF/ENVCD OPERON REPRESSOR-RELATED"/>
    <property type="match status" value="1"/>
</dbReference>
<dbReference type="PROSITE" id="PS50977">
    <property type="entry name" value="HTH_TETR_2"/>
    <property type="match status" value="1"/>
</dbReference>
<dbReference type="SUPFAM" id="SSF46689">
    <property type="entry name" value="Homeodomain-like"/>
    <property type="match status" value="1"/>
</dbReference>
<organism evidence="4 5">
    <name type="scientific">Paenibacillus sambharensis</name>
    <dbReference type="NCBI Taxonomy" id="1803190"/>
    <lineage>
        <taxon>Bacteria</taxon>
        <taxon>Bacillati</taxon>
        <taxon>Bacillota</taxon>
        <taxon>Bacilli</taxon>
        <taxon>Bacillales</taxon>
        <taxon>Paenibacillaceae</taxon>
        <taxon>Paenibacillus</taxon>
    </lineage>
</organism>
<dbReference type="Pfam" id="PF00440">
    <property type="entry name" value="TetR_N"/>
    <property type="match status" value="1"/>
</dbReference>
<gene>
    <name evidence="4" type="ORF">DNH61_07145</name>
</gene>
<evidence type="ECO:0000313" key="5">
    <source>
        <dbReference type="Proteomes" id="UP000249522"/>
    </source>
</evidence>
<dbReference type="InterPro" id="IPR050624">
    <property type="entry name" value="HTH-type_Tx_Regulator"/>
</dbReference>
<evidence type="ECO:0000256" key="2">
    <source>
        <dbReference type="PROSITE-ProRule" id="PRU00335"/>
    </source>
</evidence>
<evidence type="ECO:0000313" key="4">
    <source>
        <dbReference type="EMBL" id="PZD96568.1"/>
    </source>
</evidence>
<dbReference type="EMBL" id="QKRB01000037">
    <property type="protein sequence ID" value="PZD96568.1"/>
    <property type="molecule type" value="Genomic_DNA"/>
</dbReference>
<evidence type="ECO:0000259" key="3">
    <source>
        <dbReference type="PROSITE" id="PS50977"/>
    </source>
</evidence>
<keyword evidence="1 2" id="KW-0238">DNA-binding</keyword>
<dbReference type="InterPro" id="IPR001647">
    <property type="entry name" value="HTH_TetR"/>
</dbReference>
<sequence>MPVNPSDPRVKRTRQLFIQAFNDLLDEKRNIYSISVHDIANRATVNRATFYAHFEDKLAFLAYWMTEKFQLILKKRLPDDAAFSQDNLYVLVQTVFQFLVRFRQYLTPGDKQFEPLLENAMQKELYRLLLQWLKSGPDQSGQQKRLETMALVVSWGIFGSALQWSREVQASALESMVEEVTEVVTVNLGAFWEKAAGKA</sequence>
<dbReference type="PANTHER" id="PTHR43479:SF11">
    <property type="entry name" value="ACREF_ENVCD OPERON REPRESSOR-RELATED"/>
    <property type="match status" value="1"/>
</dbReference>
<dbReference type="GO" id="GO:0003677">
    <property type="term" value="F:DNA binding"/>
    <property type="evidence" value="ECO:0007669"/>
    <property type="project" value="UniProtKB-UniRule"/>
</dbReference>
<protein>
    <submittedName>
        <fullName evidence="4">TetR/AcrR family transcriptional regulator</fullName>
    </submittedName>
</protein>
<comment type="caution">
    <text evidence="4">The sequence shown here is derived from an EMBL/GenBank/DDBJ whole genome shotgun (WGS) entry which is preliminary data.</text>
</comment>
<name>A0A2W1L8R1_9BACL</name>
<dbReference type="AlphaFoldDB" id="A0A2W1L8R1"/>
<dbReference type="OrthoDB" id="9810250at2"/>
<dbReference type="Gene3D" id="1.10.357.10">
    <property type="entry name" value="Tetracycline Repressor, domain 2"/>
    <property type="match status" value="1"/>
</dbReference>
<proteinExistence type="predicted"/>
<reference evidence="4 5" key="1">
    <citation type="submission" date="2018-06" db="EMBL/GenBank/DDBJ databases">
        <title>Paenibacillus imtechensis sp. nov.</title>
        <authorList>
            <person name="Pinnaka A.K."/>
            <person name="Singh H."/>
            <person name="Kaur M."/>
        </authorList>
    </citation>
    <scope>NUCLEOTIDE SEQUENCE [LARGE SCALE GENOMIC DNA]</scope>
    <source>
        <strain evidence="4 5">SMB1</strain>
    </source>
</reference>
<accession>A0A2W1L8R1</accession>
<feature type="domain" description="HTH tetR-type" evidence="3">
    <location>
        <begin position="11"/>
        <end position="72"/>
    </location>
</feature>
<feature type="DNA-binding region" description="H-T-H motif" evidence="2">
    <location>
        <begin position="35"/>
        <end position="54"/>
    </location>
</feature>
<dbReference type="Proteomes" id="UP000249522">
    <property type="component" value="Unassembled WGS sequence"/>
</dbReference>
<evidence type="ECO:0000256" key="1">
    <source>
        <dbReference type="ARBA" id="ARBA00023125"/>
    </source>
</evidence>
<keyword evidence="5" id="KW-1185">Reference proteome</keyword>